<proteinExistence type="predicted"/>
<dbReference type="Proteomes" id="UP000000466">
    <property type="component" value="Chromosome"/>
</dbReference>
<name>R9S511_SIMAS</name>
<organism evidence="1 2">
    <name type="scientific">Simiduia agarivorans (strain DSM 21679 / JCM 13881 / BCRC 17597 / SA1)</name>
    <dbReference type="NCBI Taxonomy" id="1117647"/>
    <lineage>
        <taxon>Bacteria</taxon>
        <taxon>Pseudomonadati</taxon>
        <taxon>Pseudomonadota</taxon>
        <taxon>Gammaproteobacteria</taxon>
        <taxon>Cellvibrionales</taxon>
        <taxon>Cellvibrionaceae</taxon>
        <taxon>Simiduia</taxon>
    </lineage>
</organism>
<protein>
    <submittedName>
        <fullName evidence="1">Uncharacterized protein</fullName>
    </submittedName>
</protein>
<reference evidence="1 2" key="1">
    <citation type="journal article" date="2013" name="Genome Announc.">
        <title>Complete genome sequence of Simiduia agarivorans SA1(T), a marine bacterium able to degrade a variety of polysaccharides.</title>
        <authorList>
            <person name="Lin S.Y."/>
            <person name="Shieh W.Y."/>
            <person name="Chen J.S."/>
            <person name="Tang S.L."/>
        </authorList>
    </citation>
    <scope>NUCLEOTIDE SEQUENCE [LARGE SCALE GENOMIC DNA]</scope>
    <source>
        <strain evidence="2">DSM 21679 / JCM 13881 / BCRC 17597 / SA1</strain>
    </source>
</reference>
<sequence length="40" mass="4699">MVVKSCKQYKIIFQSYVLINTNQWVSVGRVMNELYLAMVT</sequence>
<evidence type="ECO:0000313" key="2">
    <source>
        <dbReference type="Proteomes" id="UP000000466"/>
    </source>
</evidence>
<dbReference type="HOGENOM" id="CLU_3296547_0_0_6"/>
<dbReference type="KEGG" id="saga:M5M_11692"/>
<evidence type="ECO:0000313" key="1">
    <source>
        <dbReference type="EMBL" id="AGN11325.1"/>
    </source>
</evidence>
<dbReference type="STRING" id="1117647.M5M_11692"/>
<keyword evidence="2" id="KW-1185">Reference proteome</keyword>
<accession>R9S511</accession>
<dbReference type="AlphaFoldDB" id="R9S511"/>
<gene>
    <name evidence="1" type="ordered locus">M5M_11692</name>
</gene>
<dbReference type="EMBL" id="CP003746">
    <property type="protein sequence ID" value="AGN11325.1"/>
    <property type="molecule type" value="Genomic_DNA"/>
</dbReference>